<gene>
    <name evidence="3" type="primary">LOC113798383</name>
</gene>
<evidence type="ECO:0000256" key="1">
    <source>
        <dbReference type="SAM" id="MobiDB-lite"/>
    </source>
</evidence>
<dbReference type="KEGG" id="dpte:113798383"/>
<dbReference type="GeneID" id="113798383"/>
<feature type="compositionally biased region" description="Polar residues" evidence="1">
    <location>
        <begin position="19"/>
        <end position="28"/>
    </location>
</feature>
<feature type="compositionally biased region" description="Basic residues" evidence="1">
    <location>
        <begin position="118"/>
        <end position="130"/>
    </location>
</feature>
<name>A0A6P6YHF9_DERPT</name>
<accession>A0A6P6YHF9</accession>
<feature type="compositionally biased region" description="Basic and acidic residues" evidence="1">
    <location>
        <begin position="89"/>
        <end position="103"/>
    </location>
</feature>
<proteinExistence type="predicted"/>
<reference evidence="3" key="1">
    <citation type="submission" date="2025-08" db="UniProtKB">
        <authorList>
            <consortium name="RefSeq"/>
        </authorList>
    </citation>
    <scope>IDENTIFICATION</scope>
    <source>
        <strain evidence="3">Airmid</strain>
    </source>
</reference>
<dbReference type="Proteomes" id="UP000515146">
    <property type="component" value="Unplaced"/>
</dbReference>
<feature type="region of interest" description="Disordered" evidence="1">
    <location>
        <begin position="1"/>
        <end position="151"/>
    </location>
</feature>
<evidence type="ECO:0000313" key="3">
    <source>
        <dbReference type="RefSeq" id="XP_027204710.1"/>
    </source>
</evidence>
<feature type="compositionally biased region" description="Basic and acidic residues" evidence="1">
    <location>
        <begin position="29"/>
        <end position="39"/>
    </location>
</feature>
<keyword evidence="2" id="KW-1185">Reference proteome</keyword>
<sequence length="151" mass="17940">MQSNSVMSRYVSKAGKNLLKNTIQSTDFQNKKKEEDLMWKMRQNVHVNKRKFNQNNTDDDNESSDNQQSCSKKSYKNNWMKKLVNAESKQPERWGHDGYKELYPEEFSSSSSDESSNKKKKSKKMKKKQNKIIEKINKKKKKSHKKKKKTK</sequence>
<feature type="compositionally biased region" description="Basic residues" evidence="1">
    <location>
        <begin position="137"/>
        <end position="151"/>
    </location>
</feature>
<dbReference type="PANTHER" id="PTHR46940">
    <property type="entry name" value="NKAP DOMAIN-CONTAINING 1"/>
    <property type="match status" value="1"/>
</dbReference>
<dbReference type="InParanoid" id="A0A6P6YHF9"/>
<dbReference type="Pfam" id="PF15692">
    <property type="entry name" value="NKAP"/>
    <property type="match status" value="1"/>
</dbReference>
<protein>
    <submittedName>
        <fullName evidence="3">Uncharacterized protein NKAPD1-like isoform X1</fullName>
    </submittedName>
</protein>
<dbReference type="OMA" id="QEEQEMW"/>
<dbReference type="OrthoDB" id="10055694at2759"/>
<dbReference type="AlphaFoldDB" id="A0A6P6YHF9"/>
<organism evidence="2 3">
    <name type="scientific">Dermatophagoides pteronyssinus</name>
    <name type="common">European house dust mite</name>
    <dbReference type="NCBI Taxonomy" id="6956"/>
    <lineage>
        <taxon>Eukaryota</taxon>
        <taxon>Metazoa</taxon>
        <taxon>Ecdysozoa</taxon>
        <taxon>Arthropoda</taxon>
        <taxon>Chelicerata</taxon>
        <taxon>Arachnida</taxon>
        <taxon>Acari</taxon>
        <taxon>Acariformes</taxon>
        <taxon>Sarcoptiformes</taxon>
        <taxon>Astigmata</taxon>
        <taxon>Psoroptidia</taxon>
        <taxon>Analgoidea</taxon>
        <taxon>Pyroglyphidae</taxon>
        <taxon>Dermatophagoidinae</taxon>
        <taxon>Dermatophagoides</taxon>
    </lineage>
</organism>
<dbReference type="InterPro" id="IPR043407">
    <property type="entry name" value="Nkap_D1"/>
</dbReference>
<dbReference type="RefSeq" id="XP_027204710.1">
    <property type="nucleotide sequence ID" value="XM_027348909.1"/>
</dbReference>
<evidence type="ECO:0000313" key="2">
    <source>
        <dbReference type="Proteomes" id="UP000515146"/>
    </source>
</evidence>
<dbReference type="PANTHER" id="PTHR46940:SF1">
    <property type="entry name" value="NKAP DOMAIN CONTAINING 1"/>
    <property type="match status" value="1"/>
</dbReference>